<dbReference type="SUPFAM" id="SSF58104">
    <property type="entry name" value="Methyl-accepting chemotaxis protein (MCP) signaling domain"/>
    <property type="match status" value="1"/>
</dbReference>
<dbReference type="GO" id="GO:0007165">
    <property type="term" value="P:signal transduction"/>
    <property type="evidence" value="ECO:0007669"/>
    <property type="project" value="UniProtKB-KW"/>
</dbReference>
<dbReference type="CDD" id="cd06225">
    <property type="entry name" value="HAMP"/>
    <property type="match status" value="1"/>
</dbReference>
<feature type="domain" description="Methyl-accepting transducer" evidence="6">
    <location>
        <begin position="391"/>
        <end position="627"/>
    </location>
</feature>
<dbReference type="Pfam" id="PF08376">
    <property type="entry name" value="NIT"/>
    <property type="match status" value="1"/>
</dbReference>
<accession>A0A9X1Z5N8</accession>
<name>A0A9X1Z5N8_9GAMM</name>
<evidence type="ECO:0000259" key="6">
    <source>
        <dbReference type="PROSITE" id="PS50111"/>
    </source>
</evidence>
<dbReference type="PANTHER" id="PTHR32089">
    <property type="entry name" value="METHYL-ACCEPTING CHEMOTAXIS PROTEIN MCPB"/>
    <property type="match status" value="1"/>
</dbReference>
<dbReference type="InterPro" id="IPR003660">
    <property type="entry name" value="HAMP_dom"/>
</dbReference>
<dbReference type="PANTHER" id="PTHR32089:SF120">
    <property type="entry name" value="METHYL-ACCEPTING CHEMOTAXIS PROTEIN TLPQ"/>
    <property type="match status" value="1"/>
</dbReference>
<reference evidence="9" key="1">
    <citation type="submission" date="2022-01" db="EMBL/GenBank/DDBJ databases">
        <title>Whole genome-based taxonomy of the Shewanellaceae.</title>
        <authorList>
            <person name="Martin-Rodriguez A.J."/>
        </authorList>
    </citation>
    <scope>NUCLEOTIDE SEQUENCE</scope>
    <source>
        <strain evidence="9">DSM 23803</strain>
    </source>
</reference>
<evidence type="ECO:0000256" key="3">
    <source>
        <dbReference type="ARBA" id="ARBA00029447"/>
    </source>
</evidence>
<evidence type="ECO:0000256" key="2">
    <source>
        <dbReference type="ARBA" id="ARBA00023224"/>
    </source>
</evidence>
<dbReference type="Proteomes" id="UP001139408">
    <property type="component" value="Unassembled WGS sequence"/>
</dbReference>
<evidence type="ECO:0000256" key="5">
    <source>
        <dbReference type="SAM" id="Phobius"/>
    </source>
</evidence>
<sequence length="666" mass="73314">MNWQWISNLKISRKLALLVLPALLTSILFSGLYVSNEYRTQQQLQLVINLSNVAIINSALVHELQKERGMSAGFIGSKGRSFKDDLPKQRNQTDNQIMRFKQFAQQDDFPIQLQSTYDQVASSLIQLKTMRDKVNNLVVSVPEQVGYYTQMNTLLLSMVDEAASQSLDSELSMRLKAFAAYLQLKERAGIERAVLSTTFGHSEFAPGLYRKFVTLVAEQQTYAERFIAAAYVGNINAYKQALQSSAMADVQALREVAFAQDSSAMLAQNPEEWFKISTARIAVLTQLEKQFGDDLTQLSHEKLANATQQMYYTALLLLLALVFVILMSLSVSGYLHRSLSVLHKQMLHAGTQFDLTTRLPQQSEDEFGQISIAFNQMMAEFEEIISQVRVNAVNLVNAVEQMNGYSRSMQSDVLQGSSEAEQVASAMTEMSATVHEIAANAVQASDASAKANLEAQNGEVGVNKTSDAIQILAHEIADAADAIGRLDADVQSIVTILDVISSIAEQTNLLALNAAIEAARAGEQGRGFAVVADEVRTLAQRSQSSTEDIKNMTERLQSGAAVAVNAMKRGQQQAQVSVDESKHAGNELKLIANHVSVIDSMNEQIAASTHEQSAVAEEVNRNAMKITEIYHHTQQISQQLAELNDSLLNDASNMSQQVSKFTLSKE</sequence>
<dbReference type="Gene3D" id="1.10.287.950">
    <property type="entry name" value="Methyl-accepting chemotaxis protein"/>
    <property type="match status" value="1"/>
</dbReference>
<dbReference type="GO" id="GO:0016020">
    <property type="term" value="C:membrane"/>
    <property type="evidence" value="ECO:0007669"/>
    <property type="project" value="UniProtKB-SubCell"/>
</dbReference>
<keyword evidence="10" id="KW-1185">Reference proteome</keyword>
<organism evidence="9 10">
    <name type="scientific">Shewanella algicola</name>
    <dbReference type="NCBI Taxonomy" id="640633"/>
    <lineage>
        <taxon>Bacteria</taxon>
        <taxon>Pseudomonadati</taxon>
        <taxon>Pseudomonadota</taxon>
        <taxon>Gammaproteobacteria</taxon>
        <taxon>Alteromonadales</taxon>
        <taxon>Shewanellaceae</taxon>
        <taxon>Shewanella</taxon>
    </lineage>
</organism>
<protein>
    <submittedName>
        <fullName evidence="9">Methyl-accepting chemotaxis protein</fullName>
    </submittedName>
</protein>
<proteinExistence type="inferred from homology"/>
<keyword evidence="5" id="KW-1133">Transmembrane helix</keyword>
<evidence type="ECO:0000313" key="9">
    <source>
        <dbReference type="EMBL" id="MCL1106110.1"/>
    </source>
</evidence>
<dbReference type="PROSITE" id="PS50885">
    <property type="entry name" value="HAMP"/>
    <property type="match status" value="1"/>
</dbReference>
<evidence type="ECO:0000256" key="1">
    <source>
        <dbReference type="ARBA" id="ARBA00004370"/>
    </source>
</evidence>
<dbReference type="PROSITE" id="PS50906">
    <property type="entry name" value="NIT"/>
    <property type="match status" value="1"/>
</dbReference>
<comment type="subcellular location">
    <subcellularLocation>
        <location evidence="1">Membrane</location>
    </subcellularLocation>
</comment>
<evidence type="ECO:0000256" key="4">
    <source>
        <dbReference type="PROSITE-ProRule" id="PRU00284"/>
    </source>
</evidence>
<feature type="domain" description="NIT" evidence="8">
    <location>
        <begin position="55"/>
        <end position="302"/>
    </location>
</feature>
<comment type="caution">
    <text evidence="9">The sequence shown here is derived from an EMBL/GenBank/DDBJ whole genome shotgun (WGS) entry which is preliminary data.</text>
</comment>
<feature type="domain" description="HAMP" evidence="7">
    <location>
        <begin position="333"/>
        <end position="386"/>
    </location>
</feature>
<feature type="transmembrane region" description="Helical" evidence="5">
    <location>
        <begin position="310"/>
        <end position="335"/>
    </location>
</feature>
<evidence type="ECO:0000259" key="8">
    <source>
        <dbReference type="PROSITE" id="PS50906"/>
    </source>
</evidence>
<dbReference type="SMART" id="SM00304">
    <property type="entry name" value="HAMP"/>
    <property type="match status" value="1"/>
</dbReference>
<dbReference type="PROSITE" id="PS50111">
    <property type="entry name" value="CHEMOTAXIS_TRANSDUC_2"/>
    <property type="match status" value="1"/>
</dbReference>
<keyword evidence="5" id="KW-0472">Membrane</keyword>
<dbReference type="RefSeq" id="WP_188924437.1">
    <property type="nucleotide sequence ID" value="NZ_BMQI01000010.1"/>
</dbReference>
<dbReference type="InterPro" id="IPR013587">
    <property type="entry name" value="Nitrate/nitrite_sensing"/>
</dbReference>
<keyword evidence="2 4" id="KW-0807">Transducer</keyword>
<evidence type="ECO:0000259" key="7">
    <source>
        <dbReference type="PROSITE" id="PS50885"/>
    </source>
</evidence>
<keyword evidence="5" id="KW-0812">Transmembrane</keyword>
<dbReference type="Pfam" id="PF00672">
    <property type="entry name" value="HAMP"/>
    <property type="match status" value="1"/>
</dbReference>
<gene>
    <name evidence="9" type="ORF">L2749_12740</name>
</gene>
<dbReference type="Pfam" id="PF00015">
    <property type="entry name" value="MCPsignal"/>
    <property type="match status" value="1"/>
</dbReference>
<dbReference type="CDD" id="cd11386">
    <property type="entry name" value="MCP_signal"/>
    <property type="match status" value="1"/>
</dbReference>
<dbReference type="GO" id="GO:0006935">
    <property type="term" value="P:chemotaxis"/>
    <property type="evidence" value="ECO:0007669"/>
    <property type="project" value="UniProtKB-ARBA"/>
</dbReference>
<dbReference type="EMBL" id="JAKILJ010000027">
    <property type="protein sequence ID" value="MCL1106110.1"/>
    <property type="molecule type" value="Genomic_DNA"/>
</dbReference>
<dbReference type="InterPro" id="IPR010910">
    <property type="entry name" value="Nitrate/nitrite_sensing_bac"/>
</dbReference>
<dbReference type="FunFam" id="1.10.287.950:FF:000001">
    <property type="entry name" value="Methyl-accepting chemotaxis sensory transducer"/>
    <property type="match status" value="1"/>
</dbReference>
<evidence type="ECO:0000313" key="10">
    <source>
        <dbReference type="Proteomes" id="UP001139408"/>
    </source>
</evidence>
<dbReference type="SMART" id="SM00283">
    <property type="entry name" value="MA"/>
    <property type="match status" value="1"/>
</dbReference>
<comment type="similarity">
    <text evidence="3">Belongs to the methyl-accepting chemotaxis (MCP) protein family.</text>
</comment>
<dbReference type="InterPro" id="IPR004089">
    <property type="entry name" value="MCPsignal_dom"/>
</dbReference>
<dbReference type="AlphaFoldDB" id="A0A9X1Z5N8"/>